<feature type="compositionally biased region" description="Polar residues" evidence="1">
    <location>
        <begin position="42"/>
        <end position="77"/>
    </location>
</feature>
<dbReference type="SUPFAM" id="SSF52058">
    <property type="entry name" value="L domain-like"/>
    <property type="match status" value="1"/>
</dbReference>
<evidence type="ECO:0000313" key="2">
    <source>
        <dbReference type="EMBL" id="CAJ1955976.1"/>
    </source>
</evidence>
<comment type="caution">
    <text evidence="2">The sequence shown here is derived from an EMBL/GenBank/DDBJ whole genome shotgun (WGS) entry which is preliminary data.</text>
</comment>
<feature type="region of interest" description="Disordered" evidence="1">
    <location>
        <begin position="135"/>
        <end position="166"/>
    </location>
</feature>
<dbReference type="Proteomes" id="UP001295423">
    <property type="component" value="Unassembled WGS sequence"/>
</dbReference>
<dbReference type="PANTHER" id="PTHR45661:SF3">
    <property type="entry name" value="IG-LIKE DOMAIN-CONTAINING PROTEIN"/>
    <property type="match status" value="1"/>
</dbReference>
<reference evidence="2" key="1">
    <citation type="submission" date="2023-08" db="EMBL/GenBank/DDBJ databases">
        <authorList>
            <person name="Audoor S."/>
            <person name="Bilcke G."/>
        </authorList>
    </citation>
    <scope>NUCLEOTIDE SEQUENCE</scope>
</reference>
<feature type="region of interest" description="Disordered" evidence="1">
    <location>
        <begin position="27"/>
        <end position="82"/>
    </location>
</feature>
<feature type="compositionally biased region" description="Acidic residues" evidence="1">
    <location>
        <begin position="141"/>
        <end position="150"/>
    </location>
</feature>
<dbReference type="PANTHER" id="PTHR45661">
    <property type="entry name" value="SURFACE ANTIGEN"/>
    <property type="match status" value="1"/>
</dbReference>
<evidence type="ECO:0000313" key="3">
    <source>
        <dbReference type="Proteomes" id="UP001295423"/>
    </source>
</evidence>
<dbReference type="Gene3D" id="3.80.10.10">
    <property type="entry name" value="Ribonuclease Inhibitor"/>
    <property type="match status" value="1"/>
</dbReference>
<evidence type="ECO:0000256" key="1">
    <source>
        <dbReference type="SAM" id="MobiDB-lite"/>
    </source>
</evidence>
<sequence>MNQTSPSPSPKKRCSTDIKLRIRALRQSGCCLDDNEEDEETNSSGQRTRQENQPVGQSPDLNTRSNLLTNHSGNKSYMDQLPLTPSIIVNDVVDEAQDPSSSSSSSSSSSNKIPSADITTAAAAAADGCFIPPSFTLGSVDSDEDKEQEDEHSLTGSSSTSSDDDDDILLSLDDFDLGIQQKPFLKWGSEAFVSVSIKQRVRTTAPAAITAITAADTTTDNDEASIQDTNDDELRQLANTHGIGQEEEEEHHQQIVQVTTADEMSLSSESSTEEEDDEVFIYRGRHRYEARRDPHTVRKVKVHKSVGTEIPNRAFQYCSLLTQVQLPKKGLLKIGIGAFEDCSQLQDIEIPSTVIEIKTNAFWSCRSLRHLVLPEGLQIVGIGAFAYCEFETVVYPSTLKEIGDGAFHWNSVLTTVYLKEGLKKIGKDAFSHCESLVNVNIPRTVKQISKGCFDGCGQLMSAELSPSLKNIGNYAFHMCDKLRLIYHENFLGNGAFFSCTDLYVPLNHHSVSRFVDECDDQTQNWNAFICHMVAKRFEDLPLHRLCYRQACESHSNQVTHPERISTRQAMMIPTYDDDDSIMDLVDPYGMTAFHILALSVRPNNVDLFQQLQKVYPRKALTMQDYWKTTPLEYLCLNRAPGTVEILQSMMEWGFESRILQFLGLVQWKQEVLFEMDGLLASFGTIPISERRGQLHQFLLKLLDHERLEALSLLECACWKAKLLEQQAAAAIMIETDGGATTDLISSSSVFDAGDERSFCRFRCGADVIIVNAMSFLGPVALPSTSASE</sequence>
<dbReference type="AlphaFoldDB" id="A0AAD2FXS7"/>
<dbReference type="EMBL" id="CAKOGP040001903">
    <property type="protein sequence ID" value="CAJ1955976.1"/>
    <property type="molecule type" value="Genomic_DNA"/>
</dbReference>
<protein>
    <submittedName>
        <fullName evidence="2">Uncharacterized protein</fullName>
    </submittedName>
</protein>
<dbReference type="InterPro" id="IPR026906">
    <property type="entry name" value="LRR_5"/>
</dbReference>
<proteinExistence type="predicted"/>
<gene>
    <name evidence="2" type="ORF">CYCCA115_LOCUS16012</name>
</gene>
<feature type="compositionally biased region" description="Low complexity" evidence="1">
    <location>
        <begin position="100"/>
        <end position="110"/>
    </location>
</feature>
<organism evidence="2 3">
    <name type="scientific">Cylindrotheca closterium</name>
    <dbReference type="NCBI Taxonomy" id="2856"/>
    <lineage>
        <taxon>Eukaryota</taxon>
        <taxon>Sar</taxon>
        <taxon>Stramenopiles</taxon>
        <taxon>Ochrophyta</taxon>
        <taxon>Bacillariophyta</taxon>
        <taxon>Bacillariophyceae</taxon>
        <taxon>Bacillariophycidae</taxon>
        <taxon>Bacillariales</taxon>
        <taxon>Bacillariaceae</taxon>
        <taxon>Cylindrotheca</taxon>
    </lineage>
</organism>
<name>A0AAD2FXS7_9STRA</name>
<dbReference type="InterPro" id="IPR032675">
    <property type="entry name" value="LRR_dom_sf"/>
</dbReference>
<feature type="region of interest" description="Disordered" evidence="1">
    <location>
        <begin position="95"/>
        <end position="114"/>
    </location>
</feature>
<accession>A0AAD2FXS7</accession>
<keyword evidence="3" id="KW-1185">Reference proteome</keyword>
<dbReference type="InterPro" id="IPR053139">
    <property type="entry name" value="Surface_bspA-like"/>
</dbReference>
<dbReference type="Pfam" id="PF13306">
    <property type="entry name" value="LRR_5"/>
    <property type="match status" value="1"/>
</dbReference>